<dbReference type="Proteomes" id="UP000075636">
    <property type="component" value="Unassembled WGS sequence"/>
</dbReference>
<dbReference type="Gene3D" id="3.40.1360.10">
    <property type="match status" value="1"/>
</dbReference>
<accession>A0A149TLV0</accession>
<dbReference type="Pfam" id="PF13155">
    <property type="entry name" value="Toprim_2"/>
    <property type="match status" value="1"/>
</dbReference>
<comment type="caution">
    <text evidence="2">The sequence shown here is derived from an EMBL/GenBank/DDBJ whole genome shotgun (WGS) entry which is preliminary data.</text>
</comment>
<protein>
    <recommendedName>
        <fullName evidence="1">DUF3991 domain-containing protein</fullName>
    </recommendedName>
</protein>
<evidence type="ECO:0000259" key="1">
    <source>
        <dbReference type="Pfam" id="PF13154"/>
    </source>
</evidence>
<sequence length="304" mass="33335">MDDRAEIDYLRDHVDCRVLLERNGFVLYPNESSRHVWKYVRKTGPSGHQIVIVNNHGKGWFAPLESGLKGDIFGLAQYLEPGANFGRARVILRPFAGLSPALPLAVRPSAIRDAAAHLPDRWQSRAEVVPGSQTWRYLTGQRALPAKTVRRAAEGLYIKEGPYGTMWAAHGAEARPVTGWEMRGPSMASAFSKGGDKALFRFAWEKADQYERLVVTEAAIDAMSIATIEGVRRDTLYVSTGGGLGPLTASEIRRVSQGVREVGTATDANAPGDRYAVMIADLVNVPAIRIRPEANDWNAQLTGI</sequence>
<name>A0A149TLV0_9PROT</name>
<reference evidence="2 3" key="1">
    <citation type="submission" date="2015-06" db="EMBL/GenBank/DDBJ databases">
        <title>Improved classification and identification of acetic acid bacteria using matrix-assisted laser desorption/ionization time-of-flight mass spectrometry; Gluconobacter nephelii and Gluconobacter uchimurae are later heterotypic synonyms of Gluconobacter japonicus and Gluconobacter oxydans, respectively.</title>
        <authorList>
            <person name="Li L."/>
            <person name="Cleenwerck I."/>
            <person name="De Vuyst L."/>
            <person name="Vandamme P."/>
        </authorList>
    </citation>
    <scope>NUCLEOTIDE SEQUENCE [LARGE SCALE GENOMIC DNA]</scope>
    <source>
        <strain evidence="2 3">LMG 1768</strain>
    </source>
</reference>
<dbReference type="InterPro" id="IPR025054">
    <property type="entry name" value="DUF3991"/>
</dbReference>
<dbReference type="OrthoDB" id="5757175at2"/>
<dbReference type="PATRIC" id="fig|318683.6.peg.3339"/>
<organism evidence="2 3">
    <name type="scientific">Gluconobacter albidus</name>
    <dbReference type="NCBI Taxonomy" id="318683"/>
    <lineage>
        <taxon>Bacteria</taxon>
        <taxon>Pseudomonadati</taxon>
        <taxon>Pseudomonadota</taxon>
        <taxon>Alphaproteobacteria</taxon>
        <taxon>Acetobacterales</taxon>
        <taxon>Acetobacteraceae</taxon>
        <taxon>Gluconobacter</taxon>
    </lineage>
</organism>
<dbReference type="AlphaFoldDB" id="A0A149TLV0"/>
<dbReference type="EMBL" id="LHZR01000092">
    <property type="protein sequence ID" value="KXV49656.1"/>
    <property type="molecule type" value="Genomic_DNA"/>
</dbReference>
<dbReference type="RefSeq" id="WP_062106614.1">
    <property type="nucleotide sequence ID" value="NZ_LHZR01000092.1"/>
</dbReference>
<dbReference type="Pfam" id="PF13154">
    <property type="entry name" value="DUF3991"/>
    <property type="match status" value="1"/>
</dbReference>
<proteinExistence type="predicted"/>
<feature type="domain" description="DUF3991" evidence="1">
    <location>
        <begin position="136"/>
        <end position="207"/>
    </location>
</feature>
<gene>
    <name evidence="2" type="ORF">AD945_03755</name>
</gene>
<evidence type="ECO:0000313" key="2">
    <source>
        <dbReference type="EMBL" id="KXV49656.1"/>
    </source>
</evidence>
<evidence type="ECO:0000313" key="3">
    <source>
        <dbReference type="Proteomes" id="UP000075636"/>
    </source>
</evidence>